<protein>
    <submittedName>
        <fullName evidence="1">Uncharacterized protein</fullName>
    </submittedName>
</protein>
<organism evidence="1 2">
    <name type="scientific">Brachionus plicatilis</name>
    <name type="common">Marine rotifer</name>
    <name type="synonym">Brachionus muelleri</name>
    <dbReference type="NCBI Taxonomy" id="10195"/>
    <lineage>
        <taxon>Eukaryota</taxon>
        <taxon>Metazoa</taxon>
        <taxon>Spiralia</taxon>
        <taxon>Gnathifera</taxon>
        <taxon>Rotifera</taxon>
        <taxon>Eurotatoria</taxon>
        <taxon>Monogononta</taxon>
        <taxon>Pseudotrocha</taxon>
        <taxon>Ploima</taxon>
        <taxon>Brachionidae</taxon>
        <taxon>Brachionus</taxon>
    </lineage>
</organism>
<sequence length="65" mass="7412">MFNERNILKYDEACNTCLLTFLVEHLKPLSLSYMRLKVTACRKNCFALPISLASRLRSSPSKSGM</sequence>
<dbReference type="EMBL" id="REGN01009232">
    <property type="protein sequence ID" value="RNA01656.1"/>
    <property type="molecule type" value="Genomic_DNA"/>
</dbReference>
<keyword evidence="2" id="KW-1185">Reference proteome</keyword>
<proteinExistence type="predicted"/>
<evidence type="ECO:0000313" key="1">
    <source>
        <dbReference type="EMBL" id="RNA01656.1"/>
    </source>
</evidence>
<gene>
    <name evidence="1" type="ORF">BpHYR1_051384</name>
</gene>
<dbReference type="AlphaFoldDB" id="A0A3M7PRC4"/>
<name>A0A3M7PRC4_BRAPC</name>
<accession>A0A3M7PRC4</accession>
<evidence type="ECO:0000313" key="2">
    <source>
        <dbReference type="Proteomes" id="UP000276133"/>
    </source>
</evidence>
<reference evidence="1 2" key="1">
    <citation type="journal article" date="2018" name="Sci. Rep.">
        <title>Genomic signatures of local adaptation to the degree of environmental predictability in rotifers.</title>
        <authorList>
            <person name="Franch-Gras L."/>
            <person name="Hahn C."/>
            <person name="Garcia-Roger E.M."/>
            <person name="Carmona M.J."/>
            <person name="Serra M."/>
            <person name="Gomez A."/>
        </authorList>
    </citation>
    <scope>NUCLEOTIDE SEQUENCE [LARGE SCALE GENOMIC DNA]</scope>
    <source>
        <strain evidence="1">HYR1</strain>
    </source>
</reference>
<comment type="caution">
    <text evidence="1">The sequence shown here is derived from an EMBL/GenBank/DDBJ whole genome shotgun (WGS) entry which is preliminary data.</text>
</comment>
<dbReference type="Proteomes" id="UP000276133">
    <property type="component" value="Unassembled WGS sequence"/>
</dbReference>